<proteinExistence type="predicted"/>
<protein>
    <submittedName>
        <fullName evidence="2">Uncharacterized protein</fullName>
    </submittedName>
</protein>
<reference evidence="2 3" key="1">
    <citation type="journal article" date="2018" name="Mol. Biol. Evol.">
        <title>Broad Genomic Sampling Reveals a Smut Pathogenic Ancestry of the Fungal Clade Ustilaginomycotina.</title>
        <authorList>
            <person name="Kijpornyongpan T."/>
            <person name="Mondo S.J."/>
            <person name="Barry K."/>
            <person name="Sandor L."/>
            <person name="Lee J."/>
            <person name="Lipzen A."/>
            <person name="Pangilinan J."/>
            <person name="LaButti K."/>
            <person name="Hainaut M."/>
            <person name="Henrissat B."/>
            <person name="Grigoriev I.V."/>
            <person name="Spatafora J.W."/>
            <person name="Aime M.C."/>
        </authorList>
    </citation>
    <scope>NUCLEOTIDE SEQUENCE [LARGE SCALE GENOMIC DNA]</scope>
    <source>
        <strain evidence="2 3">MCA 3645</strain>
    </source>
</reference>
<keyword evidence="3" id="KW-1185">Reference proteome</keyword>
<feature type="compositionally biased region" description="Polar residues" evidence="1">
    <location>
        <begin position="230"/>
        <end position="241"/>
    </location>
</feature>
<dbReference type="EMBL" id="KZ819200">
    <property type="protein sequence ID" value="PWY98136.1"/>
    <property type="molecule type" value="Genomic_DNA"/>
</dbReference>
<accession>A0A317XIL8</accession>
<name>A0A317XIL8_9BASI</name>
<dbReference type="InParanoid" id="A0A317XIL8"/>
<feature type="region of interest" description="Disordered" evidence="1">
    <location>
        <begin position="35"/>
        <end position="67"/>
    </location>
</feature>
<feature type="compositionally biased region" description="Low complexity" evidence="1">
    <location>
        <begin position="247"/>
        <end position="277"/>
    </location>
</feature>
<gene>
    <name evidence="2" type="ORF">BCV70DRAFT_202309</name>
</gene>
<feature type="compositionally biased region" description="Polar residues" evidence="1">
    <location>
        <begin position="289"/>
        <end position="309"/>
    </location>
</feature>
<dbReference type="Proteomes" id="UP000246740">
    <property type="component" value="Unassembled WGS sequence"/>
</dbReference>
<dbReference type="AlphaFoldDB" id="A0A317XIL8"/>
<sequence length="331" mass="36242">MAKREGSDPLAGLDGITVTVDKPYGSPRIWLLSSTYRASNEPERDHQEGRPPKRAKTDTGAPKPSEHRYGKWEVVFGCSDVWFRHTLSAEELEETVVSNSATGSDGAREPFARRIARSIRDKTVDWSTRPASASPEAWRSVRLTLDEDAEAPDLPVDIELERLSPQEALSLSTTLCISSVSGRAKLESTASASSATEVSGLRQQLQQLQRRLESTQQALRDERIKYRTMLSASTNRGSQSRRPVMAPSSSQSSLGLPSSSHSHPNRSSSHSRSGLSSDPVHPSSDDLPASSQTQDTTVRASQRNLSLVNPTRVYRADPRDNDGFLGDSDSD</sequence>
<feature type="compositionally biased region" description="Basic and acidic residues" evidence="1">
    <location>
        <begin position="40"/>
        <end position="57"/>
    </location>
</feature>
<feature type="region of interest" description="Disordered" evidence="1">
    <location>
        <begin position="1"/>
        <end position="23"/>
    </location>
</feature>
<organism evidence="2 3">
    <name type="scientific">Testicularia cyperi</name>
    <dbReference type="NCBI Taxonomy" id="1882483"/>
    <lineage>
        <taxon>Eukaryota</taxon>
        <taxon>Fungi</taxon>
        <taxon>Dikarya</taxon>
        <taxon>Basidiomycota</taxon>
        <taxon>Ustilaginomycotina</taxon>
        <taxon>Ustilaginomycetes</taxon>
        <taxon>Ustilaginales</taxon>
        <taxon>Anthracoideaceae</taxon>
        <taxon>Testicularia</taxon>
    </lineage>
</organism>
<feature type="region of interest" description="Disordered" evidence="1">
    <location>
        <begin position="212"/>
        <end position="331"/>
    </location>
</feature>
<evidence type="ECO:0000313" key="3">
    <source>
        <dbReference type="Proteomes" id="UP000246740"/>
    </source>
</evidence>
<evidence type="ECO:0000313" key="2">
    <source>
        <dbReference type="EMBL" id="PWY98136.1"/>
    </source>
</evidence>
<evidence type="ECO:0000256" key="1">
    <source>
        <dbReference type="SAM" id="MobiDB-lite"/>
    </source>
</evidence>
<dbReference type="OrthoDB" id="2554947at2759"/>